<feature type="compositionally biased region" description="Polar residues" evidence="1">
    <location>
        <begin position="1"/>
        <end position="13"/>
    </location>
</feature>
<feature type="compositionally biased region" description="Polar residues" evidence="1">
    <location>
        <begin position="42"/>
        <end position="52"/>
    </location>
</feature>
<dbReference type="GeneID" id="54565801"/>
<proteinExistence type="predicted"/>
<keyword evidence="3" id="KW-1185">Reference proteome</keyword>
<feature type="region of interest" description="Disordered" evidence="1">
    <location>
        <begin position="1"/>
        <end position="24"/>
    </location>
</feature>
<dbReference type="EMBL" id="ML993593">
    <property type="protein sequence ID" value="KAF2167345.1"/>
    <property type="molecule type" value="Genomic_DNA"/>
</dbReference>
<protein>
    <submittedName>
        <fullName evidence="2">Uncharacterized protein</fullName>
    </submittedName>
</protein>
<reference evidence="2" key="1">
    <citation type="journal article" date="2020" name="Stud. Mycol.">
        <title>101 Dothideomycetes genomes: a test case for predicting lifestyles and emergence of pathogens.</title>
        <authorList>
            <person name="Haridas S."/>
            <person name="Albert R."/>
            <person name="Binder M."/>
            <person name="Bloem J."/>
            <person name="Labutti K."/>
            <person name="Salamov A."/>
            <person name="Andreopoulos B."/>
            <person name="Baker S."/>
            <person name="Barry K."/>
            <person name="Bills G."/>
            <person name="Bluhm B."/>
            <person name="Cannon C."/>
            <person name="Castanera R."/>
            <person name="Culley D."/>
            <person name="Daum C."/>
            <person name="Ezra D."/>
            <person name="Gonzalez J."/>
            <person name="Henrissat B."/>
            <person name="Kuo A."/>
            <person name="Liang C."/>
            <person name="Lipzen A."/>
            <person name="Lutzoni F."/>
            <person name="Magnuson J."/>
            <person name="Mondo S."/>
            <person name="Nolan M."/>
            <person name="Ohm R."/>
            <person name="Pangilinan J."/>
            <person name="Park H.-J."/>
            <person name="Ramirez L."/>
            <person name="Alfaro M."/>
            <person name="Sun H."/>
            <person name="Tritt A."/>
            <person name="Yoshinaga Y."/>
            <person name="Zwiers L.-H."/>
            <person name="Turgeon B."/>
            <person name="Goodwin S."/>
            <person name="Spatafora J."/>
            <person name="Crous P."/>
            <person name="Grigoriev I."/>
        </authorList>
    </citation>
    <scope>NUCLEOTIDE SEQUENCE</scope>
    <source>
        <strain evidence="2">ATCC 36951</strain>
    </source>
</reference>
<dbReference type="RefSeq" id="XP_033668234.1">
    <property type="nucleotide sequence ID" value="XM_033812529.1"/>
</dbReference>
<dbReference type="AlphaFoldDB" id="A0A6A6CJL4"/>
<evidence type="ECO:0000313" key="2">
    <source>
        <dbReference type="EMBL" id="KAF2167345.1"/>
    </source>
</evidence>
<feature type="region of interest" description="Disordered" evidence="1">
    <location>
        <begin position="42"/>
        <end position="108"/>
    </location>
</feature>
<organism evidence="2 3">
    <name type="scientific">Zasmidium cellare ATCC 36951</name>
    <dbReference type="NCBI Taxonomy" id="1080233"/>
    <lineage>
        <taxon>Eukaryota</taxon>
        <taxon>Fungi</taxon>
        <taxon>Dikarya</taxon>
        <taxon>Ascomycota</taxon>
        <taxon>Pezizomycotina</taxon>
        <taxon>Dothideomycetes</taxon>
        <taxon>Dothideomycetidae</taxon>
        <taxon>Mycosphaerellales</taxon>
        <taxon>Mycosphaerellaceae</taxon>
        <taxon>Zasmidium</taxon>
    </lineage>
</organism>
<gene>
    <name evidence="2" type="ORF">M409DRAFT_53951</name>
</gene>
<accession>A0A6A6CJL4</accession>
<dbReference type="Proteomes" id="UP000799537">
    <property type="component" value="Unassembled WGS sequence"/>
</dbReference>
<evidence type="ECO:0000313" key="3">
    <source>
        <dbReference type="Proteomes" id="UP000799537"/>
    </source>
</evidence>
<evidence type="ECO:0000256" key="1">
    <source>
        <dbReference type="SAM" id="MobiDB-lite"/>
    </source>
</evidence>
<name>A0A6A6CJL4_ZASCE</name>
<sequence length="108" mass="11094">MPPARKTNSSAGYSNEEDAEPSTPLFAAMPDQIANNCFGLLSTNNTASDNKPQPSPGVPAARLFGIPTTQPLGQSVGGVSASRQGGLFPSSAPSQRVDPAEALAKLNR</sequence>